<keyword evidence="2" id="KW-1185">Reference proteome</keyword>
<dbReference type="InterPro" id="IPR036736">
    <property type="entry name" value="ACP-like_sf"/>
</dbReference>
<comment type="caution">
    <text evidence="1">The sequence shown here is derived from an EMBL/GenBank/DDBJ whole genome shotgun (WGS) entry which is preliminary data.</text>
</comment>
<dbReference type="SUPFAM" id="SSF47336">
    <property type="entry name" value="ACP-like"/>
    <property type="match status" value="1"/>
</dbReference>
<organism evidence="1 2">
    <name type="scientific">Agromyces mariniharenae</name>
    <dbReference type="NCBI Taxonomy" id="2604423"/>
    <lineage>
        <taxon>Bacteria</taxon>
        <taxon>Bacillati</taxon>
        <taxon>Actinomycetota</taxon>
        <taxon>Actinomycetes</taxon>
        <taxon>Micrococcales</taxon>
        <taxon>Microbacteriaceae</taxon>
        <taxon>Agromyces</taxon>
    </lineage>
</organism>
<reference evidence="1 2" key="1">
    <citation type="submission" date="2019-08" db="EMBL/GenBank/DDBJ databases">
        <authorList>
            <person name="Hu J."/>
        </authorList>
    </citation>
    <scope>NUCLEOTIDE SEQUENCE [LARGE SCALE GENOMIC DNA]</scope>
    <source>
        <strain evidence="1 2">NEAU-184</strain>
    </source>
</reference>
<proteinExistence type="predicted"/>
<sequence>MTGEAQNEGLFPAVADIGSPTRSQSFDALGAPLSPEAALAMTSGEVESAVANVLADLDGIDSGTFFAEASRTPRGDVVLDSPQAVFVIARFNRVFGKKKLIKLSTVTETDWSTLHALVAVLVQALLARRKVAA</sequence>
<dbReference type="EMBL" id="VSSB01000001">
    <property type="protein sequence ID" value="TYL52865.1"/>
    <property type="molecule type" value="Genomic_DNA"/>
</dbReference>
<protein>
    <submittedName>
        <fullName evidence="1">Uncharacterized protein</fullName>
    </submittedName>
</protein>
<dbReference type="Proteomes" id="UP000325243">
    <property type="component" value="Unassembled WGS sequence"/>
</dbReference>
<dbReference type="RefSeq" id="WP_148732328.1">
    <property type="nucleotide sequence ID" value="NZ_VSSB01000001.1"/>
</dbReference>
<evidence type="ECO:0000313" key="1">
    <source>
        <dbReference type="EMBL" id="TYL52865.1"/>
    </source>
</evidence>
<accession>A0A5S4VFP4</accession>
<dbReference type="AlphaFoldDB" id="A0A5S4VFP4"/>
<gene>
    <name evidence="1" type="ORF">FYC51_03795</name>
</gene>
<evidence type="ECO:0000313" key="2">
    <source>
        <dbReference type="Proteomes" id="UP000325243"/>
    </source>
</evidence>
<name>A0A5S4VFP4_9MICO</name>